<organism evidence="11 12">
    <name type="scientific">Nematostella vectensis</name>
    <name type="common">Starlet sea anemone</name>
    <dbReference type="NCBI Taxonomy" id="45351"/>
    <lineage>
        <taxon>Eukaryota</taxon>
        <taxon>Metazoa</taxon>
        <taxon>Cnidaria</taxon>
        <taxon>Anthozoa</taxon>
        <taxon>Hexacorallia</taxon>
        <taxon>Actiniaria</taxon>
        <taxon>Edwardsiidae</taxon>
        <taxon>Nematostella</taxon>
    </lineage>
</organism>
<keyword evidence="2" id="KW-0813">Transport</keyword>
<dbReference type="PROSITE" id="PS00889">
    <property type="entry name" value="CNMP_BINDING_2"/>
    <property type="match status" value="1"/>
</dbReference>
<evidence type="ECO:0000256" key="7">
    <source>
        <dbReference type="ARBA" id="ARBA00023286"/>
    </source>
</evidence>
<dbReference type="SUPFAM" id="SSF51206">
    <property type="entry name" value="cAMP-binding domain-like"/>
    <property type="match status" value="1"/>
</dbReference>
<dbReference type="GO" id="GO:0098655">
    <property type="term" value="P:monoatomic cation transmembrane transport"/>
    <property type="evidence" value="ECO:0000318"/>
    <property type="project" value="GO_Central"/>
</dbReference>
<feature type="non-terminal residue" evidence="11">
    <location>
        <position position="1"/>
    </location>
</feature>
<evidence type="ECO:0000256" key="4">
    <source>
        <dbReference type="ARBA" id="ARBA00022989"/>
    </source>
</evidence>
<dbReference type="Proteomes" id="UP000001593">
    <property type="component" value="Unassembled WGS sequence"/>
</dbReference>
<evidence type="ECO:0000256" key="1">
    <source>
        <dbReference type="ARBA" id="ARBA00004141"/>
    </source>
</evidence>
<dbReference type="PANTHER" id="PTHR45638:SF11">
    <property type="entry name" value="CYCLIC NUCLEOTIDE-GATED CATION CHANNEL SUBUNIT A"/>
    <property type="match status" value="1"/>
</dbReference>
<proteinExistence type="predicted"/>
<dbReference type="InterPro" id="IPR018488">
    <property type="entry name" value="cNMP-bd_CS"/>
</dbReference>
<evidence type="ECO:0000256" key="5">
    <source>
        <dbReference type="ARBA" id="ARBA00023065"/>
    </source>
</evidence>
<evidence type="ECO:0000313" key="11">
    <source>
        <dbReference type="EMBL" id="EDO35376.1"/>
    </source>
</evidence>
<dbReference type="GO" id="GO:0017071">
    <property type="term" value="C:intracellular cyclic nucleotide activated cation channel complex"/>
    <property type="evidence" value="ECO:0000318"/>
    <property type="project" value="GO_Central"/>
</dbReference>
<accession>A7SLM9</accession>
<dbReference type="InParanoid" id="A7SLM9"/>
<feature type="transmembrane region" description="Helical" evidence="9">
    <location>
        <begin position="12"/>
        <end position="34"/>
    </location>
</feature>
<dbReference type="OMA" id="INDWAHY"/>
<dbReference type="InterPro" id="IPR000595">
    <property type="entry name" value="cNMP-bd_dom"/>
</dbReference>
<comment type="subcellular location">
    <subcellularLocation>
        <location evidence="1">Membrane</location>
        <topology evidence="1">Multi-pass membrane protein</topology>
    </subcellularLocation>
</comment>
<keyword evidence="5" id="KW-0406">Ion transport</keyword>
<dbReference type="SMART" id="SM00100">
    <property type="entry name" value="cNMP"/>
    <property type="match status" value="1"/>
</dbReference>
<dbReference type="FunFam" id="1.10.287.630:FF:000001">
    <property type="entry name" value="Cyclic nucleotide-gated channel alpha 3"/>
    <property type="match status" value="1"/>
</dbReference>
<evidence type="ECO:0000256" key="6">
    <source>
        <dbReference type="ARBA" id="ARBA00023136"/>
    </source>
</evidence>
<dbReference type="GO" id="GO:0005886">
    <property type="term" value="C:plasma membrane"/>
    <property type="evidence" value="ECO:0000318"/>
    <property type="project" value="GO_Central"/>
</dbReference>
<dbReference type="PANTHER" id="PTHR45638">
    <property type="entry name" value="CYCLIC NUCLEOTIDE-GATED CATION CHANNEL SUBUNIT A"/>
    <property type="match status" value="1"/>
</dbReference>
<name>A7SLM9_NEMVE</name>
<dbReference type="Gene3D" id="1.10.287.70">
    <property type="match status" value="1"/>
</dbReference>
<evidence type="ECO:0000256" key="3">
    <source>
        <dbReference type="ARBA" id="ARBA00022692"/>
    </source>
</evidence>
<dbReference type="AlphaFoldDB" id="A7SLM9"/>
<keyword evidence="4 9" id="KW-1133">Transmembrane helix</keyword>
<keyword evidence="6 9" id="KW-0472">Membrane</keyword>
<evidence type="ECO:0000256" key="9">
    <source>
        <dbReference type="SAM" id="Phobius"/>
    </source>
</evidence>
<feature type="transmembrane region" description="Helical" evidence="9">
    <location>
        <begin position="227"/>
        <end position="249"/>
    </location>
</feature>
<dbReference type="eggNOG" id="KOG0500">
    <property type="taxonomic scope" value="Eukaryota"/>
</dbReference>
<dbReference type="InterPro" id="IPR005821">
    <property type="entry name" value="Ion_trans_dom"/>
</dbReference>
<dbReference type="EMBL" id="DS469700">
    <property type="protein sequence ID" value="EDO35376.1"/>
    <property type="molecule type" value="Genomic_DNA"/>
</dbReference>
<dbReference type="FunFam" id="2.60.120.10:FF:000020">
    <property type="entry name" value="Cyclic nucleotide-gated channel beta 3"/>
    <property type="match status" value="1"/>
</dbReference>
<feature type="transmembrane region" description="Helical" evidence="9">
    <location>
        <begin position="196"/>
        <end position="215"/>
    </location>
</feature>
<dbReference type="PROSITE" id="PS50042">
    <property type="entry name" value="CNMP_BINDING_3"/>
    <property type="match status" value="1"/>
</dbReference>
<feature type="transmembrane region" description="Helical" evidence="9">
    <location>
        <begin position="147"/>
        <end position="165"/>
    </location>
</feature>
<gene>
    <name evidence="11" type="ORF">NEMVEDRAFT_v1g122927</name>
</gene>
<evidence type="ECO:0000256" key="2">
    <source>
        <dbReference type="ARBA" id="ARBA00022448"/>
    </source>
</evidence>
<dbReference type="PROSITE" id="PS00888">
    <property type="entry name" value="CNMP_BINDING_1"/>
    <property type="match status" value="1"/>
</dbReference>
<dbReference type="GO" id="GO:0005223">
    <property type="term" value="F:intracellularly cGMP-activated cation channel activity"/>
    <property type="evidence" value="ECO:0000318"/>
    <property type="project" value="GO_Central"/>
</dbReference>
<reference evidence="11 12" key="1">
    <citation type="journal article" date="2007" name="Science">
        <title>Sea anemone genome reveals ancestral eumetazoan gene repertoire and genomic organization.</title>
        <authorList>
            <person name="Putnam N.H."/>
            <person name="Srivastava M."/>
            <person name="Hellsten U."/>
            <person name="Dirks B."/>
            <person name="Chapman J."/>
            <person name="Salamov A."/>
            <person name="Terry A."/>
            <person name="Shapiro H."/>
            <person name="Lindquist E."/>
            <person name="Kapitonov V.V."/>
            <person name="Jurka J."/>
            <person name="Genikhovich G."/>
            <person name="Grigoriev I.V."/>
            <person name="Lucas S.M."/>
            <person name="Steele R.E."/>
            <person name="Finnerty J.R."/>
            <person name="Technau U."/>
            <person name="Martindale M.Q."/>
            <person name="Rokhsar D.S."/>
        </authorList>
    </citation>
    <scope>NUCLEOTIDE SEQUENCE [LARGE SCALE GENOMIC DNA]</scope>
    <source>
        <strain evidence="12">CH2 X CH6</strain>
    </source>
</reference>
<dbReference type="KEGG" id="nve:5506801"/>
<feature type="domain" description="Cyclic nucleotide-binding" evidence="10">
    <location>
        <begin position="327"/>
        <end position="430"/>
    </location>
</feature>
<dbReference type="InterPro" id="IPR050866">
    <property type="entry name" value="CNG_cation_channel"/>
</dbReference>
<keyword evidence="8" id="KW-0407">Ion channel</keyword>
<protein>
    <recommendedName>
        <fullName evidence="10">Cyclic nucleotide-binding domain-containing protein</fullName>
    </recommendedName>
</protein>
<dbReference type="InterPro" id="IPR018490">
    <property type="entry name" value="cNMP-bd_dom_sf"/>
</dbReference>
<evidence type="ECO:0000259" key="10">
    <source>
        <dbReference type="PROSITE" id="PS50042"/>
    </source>
</evidence>
<feature type="transmembrane region" description="Helical" evidence="9">
    <location>
        <begin position="89"/>
        <end position="108"/>
    </location>
</feature>
<dbReference type="PhylomeDB" id="A7SLM9"/>
<dbReference type="OrthoDB" id="421226at2759"/>
<keyword evidence="3 9" id="KW-0812">Transmembrane</keyword>
<sequence length="441" mass="50968">LVLDPSGTFYFLWLLTVSLGVIYNYWALIVYVAFPSVHEANLKTCIAVDYTFDSIFFLDTLVQFRVGFLEHGVMVVGCWKLTKKYGCSFGFMLDLISILPFDVLYLYLGVLPILRFNRLFKAHRFLLFCDRGEIYSGRPKLFNLAKLIHYLFLIIHWVACVYFILSRYEGFGTDEWLHPRLDGQLSKLSMQYLYSLYRSSVSMTTVGAGVIGTIATPRTELTLCFVIVTYLTGVLIFATIVGNAGDMIVEMRRSRERYLRKLNGMKEYIEAYQLPAHLKKRVIHWFDYLWRHKRDMNEQELFHKLNDNFKAEIAIHVNLDTLIRVEMFHDCDPGFLHELVLKLRPVICSPGDFICRQGEKGREMYIVNKGSLEVLDEKETVLATLSAGSHFGEISLLNMKGIGNLRTASVRSVGFSDLFQLSKTDLEEVLEFYPQAKEQME</sequence>
<feature type="non-terminal residue" evidence="11">
    <location>
        <position position="441"/>
    </location>
</feature>
<evidence type="ECO:0000313" key="12">
    <source>
        <dbReference type="Proteomes" id="UP000001593"/>
    </source>
</evidence>
<dbReference type="Gene3D" id="1.10.287.630">
    <property type="entry name" value="Helix hairpin bin"/>
    <property type="match status" value="1"/>
</dbReference>
<dbReference type="Gene3D" id="2.60.120.10">
    <property type="entry name" value="Jelly Rolls"/>
    <property type="match status" value="1"/>
</dbReference>
<evidence type="ECO:0000256" key="8">
    <source>
        <dbReference type="ARBA" id="ARBA00023303"/>
    </source>
</evidence>
<dbReference type="STRING" id="45351.A7SLM9"/>
<dbReference type="Pfam" id="PF00027">
    <property type="entry name" value="cNMP_binding"/>
    <property type="match status" value="1"/>
</dbReference>
<dbReference type="InterPro" id="IPR014710">
    <property type="entry name" value="RmlC-like_jellyroll"/>
</dbReference>
<keyword evidence="7" id="KW-1071">Ligand-gated ion channel</keyword>
<dbReference type="SUPFAM" id="SSF81324">
    <property type="entry name" value="Voltage-gated potassium channels"/>
    <property type="match status" value="1"/>
</dbReference>
<dbReference type="HOGENOM" id="CLU_005746_12_2_1"/>
<dbReference type="CDD" id="cd00038">
    <property type="entry name" value="CAP_ED"/>
    <property type="match status" value="1"/>
</dbReference>
<dbReference type="Pfam" id="PF00520">
    <property type="entry name" value="Ion_trans"/>
    <property type="match status" value="1"/>
</dbReference>
<keyword evidence="12" id="KW-1185">Reference proteome</keyword>